<reference evidence="1" key="1">
    <citation type="submission" date="2017-07" db="EMBL/GenBank/DDBJ databases">
        <title>Taro Niue Genome Assembly and Annotation.</title>
        <authorList>
            <person name="Atibalentja N."/>
            <person name="Keating K."/>
            <person name="Fields C.J."/>
        </authorList>
    </citation>
    <scope>NUCLEOTIDE SEQUENCE</scope>
    <source>
        <strain evidence="1">Niue_2</strain>
        <tissue evidence="1">Leaf</tissue>
    </source>
</reference>
<evidence type="ECO:0008006" key="3">
    <source>
        <dbReference type="Google" id="ProtNLM"/>
    </source>
</evidence>
<comment type="caution">
    <text evidence="1">The sequence shown here is derived from an EMBL/GenBank/DDBJ whole genome shotgun (WGS) entry which is preliminary data.</text>
</comment>
<dbReference type="PANTHER" id="PTHR36319">
    <property type="entry name" value="PROTEIN GIGANTEA"/>
    <property type="match status" value="1"/>
</dbReference>
<dbReference type="GO" id="GO:0005634">
    <property type="term" value="C:nucleus"/>
    <property type="evidence" value="ECO:0007669"/>
    <property type="project" value="TreeGrafter"/>
</dbReference>
<sequence>MSVSSEKWIDGLQFTSLFRPPPQDEPQRQAQIIAYVEYFGQFTSEQFPEDVAQLIQNYYPSKEGRLLDEVLAIFVLHHPEHGHAVVHPILSCIIDGTLVYNKNDPPFSSFISLVSQNNERPEMETLNNSTSFIEKPTMCL</sequence>
<proteinExistence type="predicted"/>
<gene>
    <name evidence="1" type="ORF">Taro_046913</name>
</gene>
<evidence type="ECO:0000313" key="2">
    <source>
        <dbReference type="Proteomes" id="UP000652761"/>
    </source>
</evidence>
<dbReference type="OrthoDB" id="1893477at2759"/>
<dbReference type="EMBL" id="NMUH01005913">
    <property type="protein sequence ID" value="MQM13987.1"/>
    <property type="molecule type" value="Genomic_DNA"/>
</dbReference>
<dbReference type="AlphaFoldDB" id="A0A843WZU0"/>
<name>A0A843WZU0_COLES</name>
<accession>A0A843WZU0</accession>
<dbReference type="PANTHER" id="PTHR36319:SF1">
    <property type="entry name" value="PROTEIN GIGANTEA"/>
    <property type="match status" value="1"/>
</dbReference>
<dbReference type="GO" id="GO:0006950">
    <property type="term" value="P:response to stress"/>
    <property type="evidence" value="ECO:0007669"/>
    <property type="project" value="TreeGrafter"/>
</dbReference>
<dbReference type="Proteomes" id="UP000652761">
    <property type="component" value="Unassembled WGS sequence"/>
</dbReference>
<dbReference type="GO" id="GO:0042752">
    <property type="term" value="P:regulation of circadian rhythm"/>
    <property type="evidence" value="ECO:0007669"/>
    <property type="project" value="TreeGrafter"/>
</dbReference>
<organism evidence="1 2">
    <name type="scientific">Colocasia esculenta</name>
    <name type="common">Wild taro</name>
    <name type="synonym">Arum esculentum</name>
    <dbReference type="NCBI Taxonomy" id="4460"/>
    <lineage>
        <taxon>Eukaryota</taxon>
        <taxon>Viridiplantae</taxon>
        <taxon>Streptophyta</taxon>
        <taxon>Embryophyta</taxon>
        <taxon>Tracheophyta</taxon>
        <taxon>Spermatophyta</taxon>
        <taxon>Magnoliopsida</taxon>
        <taxon>Liliopsida</taxon>
        <taxon>Araceae</taxon>
        <taxon>Aroideae</taxon>
        <taxon>Colocasieae</taxon>
        <taxon>Colocasia</taxon>
    </lineage>
</organism>
<evidence type="ECO:0000313" key="1">
    <source>
        <dbReference type="EMBL" id="MQM13987.1"/>
    </source>
</evidence>
<protein>
    <recommendedName>
        <fullName evidence="3">Gigantea</fullName>
    </recommendedName>
</protein>
<dbReference type="GO" id="GO:0048586">
    <property type="term" value="P:regulation of long-day photoperiodism, flowering"/>
    <property type="evidence" value="ECO:0007669"/>
    <property type="project" value="TreeGrafter"/>
</dbReference>
<dbReference type="InterPro" id="IPR026211">
    <property type="entry name" value="GIGANTEA"/>
</dbReference>
<keyword evidence="2" id="KW-1185">Reference proteome</keyword>